<evidence type="ECO:0000256" key="1">
    <source>
        <dbReference type="SAM" id="Coils"/>
    </source>
</evidence>
<protein>
    <submittedName>
        <fullName evidence="2">Uncharacterized protein</fullName>
    </submittedName>
</protein>
<sequence length="158" mass="18085">MQSELDLLKQENARLMTRIAELEQRETENAELKAKVDDFLDLTYKDKVSEEQHTIEQGIIQEVILFIQKGKPLTSSNSICKTQGTNIKVNDDGSGQELAQLFPMLKLQKTITVLKTEPILNNIRNALNQMAKFEVRNQNVEFPNVTVQAFVEKILNHM</sequence>
<accession>A0A397G4S7</accession>
<evidence type="ECO:0000313" key="3">
    <source>
        <dbReference type="Proteomes" id="UP000266861"/>
    </source>
</evidence>
<feature type="coiled-coil region" evidence="1">
    <location>
        <begin position="5"/>
        <end position="42"/>
    </location>
</feature>
<reference evidence="2 3" key="1">
    <citation type="submission" date="2018-08" db="EMBL/GenBank/DDBJ databases">
        <title>Genome and evolution of the arbuscular mycorrhizal fungus Diversispora epigaea (formerly Glomus versiforme) and its bacterial endosymbionts.</title>
        <authorList>
            <person name="Sun X."/>
            <person name="Fei Z."/>
            <person name="Harrison M."/>
        </authorList>
    </citation>
    <scope>NUCLEOTIDE SEQUENCE [LARGE SCALE GENOMIC DNA]</scope>
    <source>
        <strain evidence="2 3">IT104</strain>
    </source>
</reference>
<dbReference type="EMBL" id="PQFF01000528">
    <property type="protein sequence ID" value="RHZ46041.1"/>
    <property type="molecule type" value="Genomic_DNA"/>
</dbReference>
<organism evidence="2 3">
    <name type="scientific">Diversispora epigaea</name>
    <dbReference type="NCBI Taxonomy" id="1348612"/>
    <lineage>
        <taxon>Eukaryota</taxon>
        <taxon>Fungi</taxon>
        <taxon>Fungi incertae sedis</taxon>
        <taxon>Mucoromycota</taxon>
        <taxon>Glomeromycotina</taxon>
        <taxon>Glomeromycetes</taxon>
        <taxon>Diversisporales</taxon>
        <taxon>Diversisporaceae</taxon>
        <taxon>Diversispora</taxon>
    </lineage>
</organism>
<name>A0A397G4S7_9GLOM</name>
<dbReference type="AlphaFoldDB" id="A0A397G4S7"/>
<dbReference type="OrthoDB" id="2430975at2759"/>
<evidence type="ECO:0000313" key="2">
    <source>
        <dbReference type="EMBL" id="RHZ46041.1"/>
    </source>
</evidence>
<keyword evidence="3" id="KW-1185">Reference proteome</keyword>
<gene>
    <name evidence="2" type="ORF">Glove_637g32</name>
</gene>
<dbReference type="Proteomes" id="UP000266861">
    <property type="component" value="Unassembled WGS sequence"/>
</dbReference>
<keyword evidence="1" id="KW-0175">Coiled coil</keyword>
<proteinExistence type="predicted"/>
<comment type="caution">
    <text evidence="2">The sequence shown here is derived from an EMBL/GenBank/DDBJ whole genome shotgun (WGS) entry which is preliminary data.</text>
</comment>